<accession>A0A9X0D682</accession>
<evidence type="ECO:0000313" key="2">
    <source>
        <dbReference type="Proteomes" id="UP001163046"/>
    </source>
</evidence>
<proteinExistence type="predicted"/>
<dbReference type="PANTHER" id="PTHR47018">
    <property type="entry name" value="CXC DOMAIN-CONTAINING PROTEIN-RELATED"/>
    <property type="match status" value="1"/>
</dbReference>
<dbReference type="EMBL" id="MU825489">
    <property type="protein sequence ID" value="KAJ7388335.1"/>
    <property type="molecule type" value="Genomic_DNA"/>
</dbReference>
<name>A0A9X0D682_9CNID</name>
<organism evidence="1 2">
    <name type="scientific">Desmophyllum pertusum</name>
    <dbReference type="NCBI Taxonomy" id="174260"/>
    <lineage>
        <taxon>Eukaryota</taxon>
        <taxon>Metazoa</taxon>
        <taxon>Cnidaria</taxon>
        <taxon>Anthozoa</taxon>
        <taxon>Hexacorallia</taxon>
        <taxon>Scleractinia</taxon>
        <taxon>Caryophylliina</taxon>
        <taxon>Caryophylliidae</taxon>
        <taxon>Desmophyllum</taxon>
    </lineage>
</organism>
<keyword evidence="2" id="KW-1185">Reference proteome</keyword>
<protein>
    <submittedName>
        <fullName evidence="1">Uncharacterized protein</fullName>
    </submittedName>
</protein>
<dbReference type="OrthoDB" id="5949854at2759"/>
<sequence length="281" mass="31785">MEHRNLTFLYRNSYSTTALRNIRKERMSTGIPRTVSHLLQSTLACMCLPRRGRDKSLKCSMRNGLSISYDRVLENLSTVRRISCCTVCARWSTLSPSLEKALFTTAAVDNIDHNPTASTAQTSFHGPSVSIFQHPSTENAGDEPNQSLPAPESIWLHLKEEYSWLEEVFLTEDVADAVSITWSAHHATQKRSHPFEVSISAMMPLWRDQAHSVATIKHAMAKVRDTVAFLNPGQTPVIAADQAVYMLWLKQIQWKWPEYGRGLSVLLIMFLVEASYRNGLH</sequence>
<dbReference type="Proteomes" id="UP001163046">
    <property type="component" value="Unassembled WGS sequence"/>
</dbReference>
<gene>
    <name evidence="1" type="ORF">OS493_038334</name>
</gene>
<dbReference type="PANTHER" id="PTHR47018:SF1">
    <property type="entry name" value="TESMIN_TSO1-LIKE CXC DOMAIN-CONTAINING PROTEIN"/>
    <property type="match status" value="1"/>
</dbReference>
<dbReference type="AlphaFoldDB" id="A0A9X0D682"/>
<evidence type="ECO:0000313" key="1">
    <source>
        <dbReference type="EMBL" id="KAJ7388335.1"/>
    </source>
</evidence>
<comment type="caution">
    <text evidence="1">The sequence shown here is derived from an EMBL/GenBank/DDBJ whole genome shotgun (WGS) entry which is preliminary data.</text>
</comment>
<reference evidence="1" key="1">
    <citation type="submission" date="2023-01" db="EMBL/GenBank/DDBJ databases">
        <title>Genome assembly of the deep-sea coral Lophelia pertusa.</title>
        <authorList>
            <person name="Herrera S."/>
            <person name="Cordes E."/>
        </authorList>
    </citation>
    <scope>NUCLEOTIDE SEQUENCE</scope>
    <source>
        <strain evidence="1">USNM1676648</strain>
        <tissue evidence="1">Polyp</tissue>
    </source>
</reference>